<evidence type="ECO:0000259" key="6">
    <source>
        <dbReference type="PROSITE" id="PS51767"/>
    </source>
</evidence>
<evidence type="ECO:0000313" key="7">
    <source>
        <dbReference type="EMBL" id="KAF8772712.1"/>
    </source>
</evidence>
<dbReference type="SUPFAM" id="SSF50630">
    <property type="entry name" value="Acid proteases"/>
    <property type="match status" value="1"/>
</dbReference>
<dbReference type="EMBL" id="JACEFO010000375">
    <property type="protein sequence ID" value="KAF8772712.1"/>
    <property type="molecule type" value="Genomic_DNA"/>
</dbReference>
<organism evidence="7 8">
    <name type="scientific">Digitaria exilis</name>
    <dbReference type="NCBI Taxonomy" id="1010633"/>
    <lineage>
        <taxon>Eukaryota</taxon>
        <taxon>Viridiplantae</taxon>
        <taxon>Streptophyta</taxon>
        <taxon>Embryophyta</taxon>
        <taxon>Tracheophyta</taxon>
        <taxon>Spermatophyta</taxon>
        <taxon>Magnoliopsida</taxon>
        <taxon>Liliopsida</taxon>
        <taxon>Poales</taxon>
        <taxon>Poaceae</taxon>
        <taxon>PACMAD clade</taxon>
        <taxon>Panicoideae</taxon>
        <taxon>Panicodae</taxon>
        <taxon>Paniceae</taxon>
        <taxon>Anthephorinae</taxon>
        <taxon>Digitaria</taxon>
    </lineage>
</organism>
<comment type="caution">
    <text evidence="7">The sequence shown here is derived from an EMBL/GenBank/DDBJ whole genome shotgun (WGS) entry which is preliminary data.</text>
</comment>
<dbReference type="PANTHER" id="PTHR47967">
    <property type="entry name" value="OS07G0603500 PROTEIN-RELATED"/>
    <property type="match status" value="1"/>
</dbReference>
<keyword evidence="5" id="KW-0325">Glycoprotein</keyword>
<dbReference type="InterPro" id="IPR021109">
    <property type="entry name" value="Peptidase_aspartic_dom_sf"/>
</dbReference>
<gene>
    <name evidence="7" type="ORF">HU200_005680</name>
</gene>
<evidence type="ECO:0000256" key="4">
    <source>
        <dbReference type="ARBA" id="ARBA00022801"/>
    </source>
</evidence>
<dbReference type="OrthoDB" id="660550at2759"/>
<dbReference type="PANTHER" id="PTHR47967:SF31">
    <property type="entry name" value="ASPARTYL PROTEASE FAMILY PROTEIN"/>
    <property type="match status" value="1"/>
</dbReference>
<dbReference type="CDD" id="cd05476">
    <property type="entry name" value="pepsin_A_like_plant"/>
    <property type="match status" value="1"/>
</dbReference>
<dbReference type="GO" id="GO:0005576">
    <property type="term" value="C:extracellular region"/>
    <property type="evidence" value="ECO:0007669"/>
    <property type="project" value="TreeGrafter"/>
</dbReference>
<sequence length="485" mass="52204">MGFCRYIESSTLVQAHPQPERAIETRSFTMKGGPVWQVLSCVVLFLISITWPATPAAGVTMRADLTHVDRDRGFTRSELVTRMLSRSRARAASSLYRRCPSFHGHPATAAAAPATSGQAGTEYLIHLAIGSPRPQQVALELDTGSDLIWTQCASCIICFDQPSPRFNPSASTTIRTVPCSDPICAKSIDSLCTIRDHTCFYLDSYVDGTITVGSVVRDTFTFKGTTTSGDVVVPGLSFGCGFYNKGLFGNDSGIAGFGHGSRSLPSQLKVGKFSHCFTSMLDPESKSSPVFLGTPDDLTAHATGKIKSTPMRRNPAIPANNYYYVSLEGITVGDKRLPVSPSAFAINNKDGSGGTIIDSGTAITTFPTAVYELLYKEFVAQVPLPVVANSSEAGGLPLCFAVASAADADKVRVPRLVFHLEGADMDLPTENYMALIDGNQLCLMLNGLEGDLTTFIGNFQQQNMHIVYDLDNSKLFFVPAQCDKL</sequence>
<keyword evidence="8" id="KW-1185">Reference proteome</keyword>
<dbReference type="InterPro" id="IPR032861">
    <property type="entry name" value="TAXi_N"/>
</dbReference>
<accession>A0A835KSX1</accession>
<keyword evidence="4" id="KW-0378">Hydrolase</keyword>
<feature type="domain" description="Peptidase A1" evidence="6">
    <location>
        <begin position="123"/>
        <end position="478"/>
    </location>
</feature>
<evidence type="ECO:0000256" key="3">
    <source>
        <dbReference type="ARBA" id="ARBA00022750"/>
    </source>
</evidence>
<evidence type="ECO:0000256" key="1">
    <source>
        <dbReference type="ARBA" id="ARBA00007447"/>
    </source>
</evidence>
<dbReference type="FunFam" id="2.40.70.10:FF:000033">
    <property type="entry name" value="Aspartyl protease family protein"/>
    <property type="match status" value="1"/>
</dbReference>
<comment type="similarity">
    <text evidence="1">Belongs to the peptidase A1 family.</text>
</comment>
<dbReference type="InterPro" id="IPR034161">
    <property type="entry name" value="Pepsin-like_plant"/>
</dbReference>
<dbReference type="GO" id="GO:0006508">
    <property type="term" value="P:proteolysis"/>
    <property type="evidence" value="ECO:0007669"/>
    <property type="project" value="UniProtKB-KW"/>
</dbReference>
<dbReference type="InterPro" id="IPR051708">
    <property type="entry name" value="Plant_Aspart_Prot_A1"/>
</dbReference>
<dbReference type="Pfam" id="PF14541">
    <property type="entry name" value="TAXi_C"/>
    <property type="match status" value="1"/>
</dbReference>
<dbReference type="PROSITE" id="PS51767">
    <property type="entry name" value="PEPTIDASE_A1"/>
    <property type="match status" value="1"/>
</dbReference>
<proteinExistence type="inferred from homology"/>
<keyword evidence="3" id="KW-0064">Aspartyl protease</keyword>
<dbReference type="InterPro" id="IPR033121">
    <property type="entry name" value="PEPTIDASE_A1"/>
</dbReference>
<keyword evidence="2" id="KW-0645">Protease</keyword>
<protein>
    <recommendedName>
        <fullName evidence="6">Peptidase A1 domain-containing protein</fullName>
    </recommendedName>
</protein>
<dbReference type="AlphaFoldDB" id="A0A835KSX1"/>
<dbReference type="Proteomes" id="UP000636709">
    <property type="component" value="Unassembled WGS sequence"/>
</dbReference>
<reference evidence="7" key="1">
    <citation type="submission" date="2020-07" db="EMBL/GenBank/DDBJ databases">
        <title>Genome sequence and genetic diversity analysis of an under-domesticated orphan crop, white fonio (Digitaria exilis).</title>
        <authorList>
            <person name="Bennetzen J.L."/>
            <person name="Chen S."/>
            <person name="Ma X."/>
            <person name="Wang X."/>
            <person name="Yssel A.E.J."/>
            <person name="Chaluvadi S.R."/>
            <person name="Johnson M."/>
            <person name="Gangashetty P."/>
            <person name="Hamidou F."/>
            <person name="Sanogo M.D."/>
            <person name="Zwaenepoel A."/>
            <person name="Wallace J."/>
            <person name="Van De Peer Y."/>
            <person name="Van Deynze A."/>
        </authorList>
    </citation>
    <scope>NUCLEOTIDE SEQUENCE</scope>
    <source>
        <tissue evidence="7">Leaves</tissue>
    </source>
</reference>
<evidence type="ECO:0000256" key="5">
    <source>
        <dbReference type="ARBA" id="ARBA00023180"/>
    </source>
</evidence>
<dbReference type="GO" id="GO:0004190">
    <property type="term" value="F:aspartic-type endopeptidase activity"/>
    <property type="evidence" value="ECO:0007669"/>
    <property type="project" value="UniProtKB-KW"/>
</dbReference>
<evidence type="ECO:0000313" key="8">
    <source>
        <dbReference type="Proteomes" id="UP000636709"/>
    </source>
</evidence>
<evidence type="ECO:0000256" key="2">
    <source>
        <dbReference type="ARBA" id="ARBA00022670"/>
    </source>
</evidence>
<dbReference type="InterPro" id="IPR032799">
    <property type="entry name" value="TAXi_C"/>
</dbReference>
<dbReference type="Pfam" id="PF14543">
    <property type="entry name" value="TAXi_N"/>
    <property type="match status" value="1"/>
</dbReference>
<dbReference type="Gene3D" id="2.40.70.10">
    <property type="entry name" value="Acid Proteases"/>
    <property type="match status" value="2"/>
</dbReference>
<name>A0A835KSX1_9POAL</name>